<feature type="domain" description="Receptor L-domain" evidence="1">
    <location>
        <begin position="43"/>
        <end position="96"/>
    </location>
</feature>
<dbReference type="RefSeq" id="WP_198842501.1">
    <property type="nucleotide sequence ID" value="NZ_JAEHFJ010000009.1"/>
</dbReference>
<dbReference type="EMBL" id="JAEHFJ010000009">
    <property type="protein sequence ID" value="MBJ2175854.1"/>
    <property type="molecule type" value="Genomic_DNA"/>
</dbReference>
<accession>A0ABS0WV47</accession>
<keyword evidence="3" id="KW-1185">Reference proteome</keyword>
<reference evidence="2 3" key="1">
    <citation type="submission" date="2020-12" db="EMBL/GenBank/DDBJ databases">
        <title>Aureibaculum luteum sp. nov. and Aureibaculum flavum sp. nov., novel members of the family Flavobacteriaceae isolated from Antarctic intertidal sediments.</title>
        <authorList>
            <person name="He X."/>
            <person name="Zhang X."/>
        </authorList>
    </citation>
    <scope>NUCLEOTIDE SEQUENCE [LARGE SCALE GENOMIC DNA]</scope>
    <source>
        <strain evidence="2 3">A20</strain>
    </source>
</reference>
<dbReference type="InterPro" id="IPR036941">
    <property type="entry name" value="Rcpt_L-dom_sf"/>
</dbReference>
<comment type="caution">
    <text evidence="2">The sequence shown here is derived from an EMBL/GenBank/DDBJ whole genome shotgun (WGS) entry which is preliminary data.</text>
</comment>
<name>A0ABS0WV47_9FLAO</name>
<organism evidence="2 3">
    <name type="scientific">Aureibaculum flavum</name>
    <dbReference type="NCBI Taxonomy" id="2795986"/>
    <lineage>
        <taxon>Bacteria</taxon>
        <taxon>Pseudomonadati</taxon>
        <taxon>Bacteroidota</taxon>
        <taxon>Flavobacteriia</taxon>
        <taxon>Flavobacteriales</taxon>
        <taxon>Flavobacteriaceae</taxon>
        <taxon>Aureibaculum</taxon>
    </lineage>
</organism>
<dbReference type="InterPro" id="IPR000494">
    <property type="entry name" value="Rcpt_L-dom"/>
</dbReference>
<evidence type="ECO:0000313" key="2">
    <source>
        <dbReference type="EMBL" id="MBJ2175854.1"/>
    </source>
</evidence>
<protein>
    <recommendedName>
        <fullName evidence="1">Receptor L-domain domain-containing protein</fullName>
    </recommendedName>
</protein>
<evidence type="ECO:0000313" key="3">
    <source>
        <dbReference type="Proteomes" id="UP000623301"/>
    </source>
</evidence>
<dbReference type="SUPFAM" id="SSF52058">
    <property type="entry name" value="L domain-like"/>
    <property type="match status" value="1"/>
</dbReference>
<evidence type="ECO:0000259" key="1">
    <source>
        <dbReference type="Pfam" id="PF01030"/>
    </source>
</evidence>
<sequence>MKIYKLIIIVIILFNYGNAQAQKIWVGDLITENLEEFHSGKYTEVEGAITIDNYEENNLEVLKNLEKCTGDVNISNNEKLISLQGLENLQFVGGKFSIIKNPDLYNYCALQKTLVKEGIRGEEISKDIYDKWNTEDNGFNPSLMNLQNENCSTPNLKDLCFSC</sequence>
<dbReference type="Proteomes" id="UP000623301">
    <property type="component" value="Unassembled WGS sequence"/>
</dbReference>
<dbReference type="Pfam" id="PF01030">
    <property type="entry name" value="Recep_L_domain"/>
    <property type="match status" value="1"/>
</dbReference>
<proteinExistence type="predicted"/>
<dbReference type="Gene3D" id="3.80.20.20">
    <property type="entry name" value="Receptor L-domain"/>
    <property type="match status" value="1"/>
</dbReference>
<gene>
    <name evidence="2" type="ORF">JBL43_16490</name>
</gene>